<dbReference type="AlphaFoldDB" id="A0A9P1X3E1"/>
<sequence length="51" mass="5933">NRIIKLTNGNFRLLQRLFTQIDRIMEINNLEKISSDVVQAARESLIIGFTE</sequence>
<proteinExistence type="predicted"/>
<keyword evidence="1" id="KW-0547">Nucleotide-binding</keyword>
<reference evidence="1 2" key="1">
    <citation type="submission" date="2019-02" db="EMBL/GenBank/DDBJ databases">
        <authorList>
            <consortium name="GenomeTrakr: Next Generation Sequencing Network for Food Pathogen Tracability"/>
        </authorList>
    </citation>
    <scope>NUCLEOTIDE SEQUENCE [LARGE SCALE GENOMIC DNA]</scope>
    <source>
        <strain evidence="1 2">FDA00013332</strain>
    </source>
</reference>
<name>A0A9P1X3E1_LISMN</name>
<dbReference type="GO" id="GO:0005524">
    <property type="term" value="F:ATP binding"/>
    <property type="evidence" value="ECO:0007669"/>
    <property type="project" value="UniProtKB-KW"/>
</dbReference>
<accession>A0A9P1X3E1</accession>
<protein>
    <submittedName>
        <fullName evidence="1">ATP-binding protein</fullName>
    </submittedName>
</protein>
<organism evidence="1 2">
    <name type="scientific">Listeria monocytogenes</name>
    <dbReference type="NCBI Taxonomy" id="1639"/>
    <lineage>
        <taxon>Bacteria</taxon>
        <taxon>Bacillati</taxon>
        <taxon>Bacillota</taxon>
        <taxon>Bacilli</taxon>
        <taxon>Bacillales</taxon>
        <taxon>Listeriaceae</taxon>
        <taxon>Listeria</taxon>
    </lineage>
</organism>
<feature type="non-terminal residue" evidence="1">
    <location>
        <position position="1"/>
    </location>
</feature>
<comment type="caution">
    <text evidence="1">The sequence shown here is derived from an EMBL/GenBank/DDBJ whole genome shotgun (WGS) entry which is preliminary data.</text>
</comment>
<evidence type="ECO:0000313" key="1">
    <source>
        <dbReference type="EMBL" id="EAC6549758.1"/>
    </source>
</evidence>
<evidence type="ECO:0000313" key="2">
    <source>
        <dbReference type="Proteomes" id="UP000331186"/>
    </source>
</evidence>
<gene>
    <name evidence="1" type="ORF">DU018_15535</name>
</gene>
<dbReference type="EMBL" id="AAAJKI010000095">
    <property type="protein sequence ID" value="EAC6549758.1"/>
    <property type="molecule type" value="Genomic_DNA"/>
</dbReference>
<dbReference type="Proteomes" id="UP000331186">
    <property type="component" value="Unassembled WGS sequence"/>
</dbReference>
<keyword evidence="1" id="KW-0067">ATP-binding</keyword>